<proteinExistence type="predicted"/>
<evidence type="ECO:0000313" key="2">
    <source>
        <dbReference type="Proteomes" id="UP000712600"/>
    </source>
</evidence>
<sequence>MLFDIETKPEEFLISLSFALPSPSTVPSPLSQESKLKVLSPRVASQASKPKVLSPSAAPNYDHAARISTAVSIPKSVCKLVPSFRHGCFLQDT</sequence>
<reference evidence="1" key="1">
    <citation type="submission" date="2019-12" db="EMBL/GenBank/DDBJ databases">
        <title>Genome sequencing and annotation of Brassica cretica.</title>
        <authorList>
            <person name="Studholme D.J."/>
            <person name="Sarris P."/>
        </authorList>
    </citation>
    <scope>NUCLEOTIDE SEQUENCE</scope>
    <source>
        <strain evidence="1">PFS-109/04</strain>
        <tissue evidence="1">Leaf</tissue>
    </source>
</reference>
<organism evidence="1 2">
    <name type="scientific">Brassica cretica</name>
    <name type="common">Mustard</name>
    <dbReference type="NCBI Taxonomy" id="69181"/>
    <lineage>
        <taxon>Eukaryota</taxon>
        <taxon>Viridiplantae</taxon>
        <taxon>Streptophyta</taxon>
        <taxon>Embryophyta</taxon>
        <taxon>Tracheophyta</taxon>
        <taxon>Spermatophyta</taxon>
        <taxon>Magnoliopsida</taxon>
        <taxon>eudicotyledons</taxon>
        <taxon>Gunneridae</taxon>
        <taxon>Pentapetalae</taxon>
        <taxon>rosids</taxon>
        <taxon>malvids</taxon>
        <taxon>Brassicales</taxon>
        <taxon>Brassicaceae</taxon>
        <taxon>Brassiceae</taxon>
        <taxon>Brassica</taxon>
    </lineage>
</organism>
<dbReference type="EMBL" id="QGKX02000004">
    <property type="protein sequence ID" value="KAF3598936.1"/>
    <property type="molecule type" value="Genomic_DNA"/>
</dbReference>
<gene>
    <name evidence="1" type="ORF">F2Q69_00032697</name>
</gene>
<accession>A0A8S9SBL1</accession>
<dbReference type="AlphaFoldDB" id="A0A8S9SBL1"/>
<protein>
    <submittedName>
        <fullName evidence="1">Uncharacterized protein</fullName>
    </submittedName>
</protein>
<name>A0A8S9SBL1_BRACR</name>
<evidence type="ECO:0000313" key="1">
    <source>
        <dbReference type="EMBL" id="KAF3598936.1"/>
    </source>
</evidence>
<comment type="caution">
    <text evidence="1">The sequence shown here is derived from an EMBL/GenBank/DDBJ whole genome shotgun (WGS) entry which is preliminary data.</text>
</comment>
<dbReference type="Proteomes" id="UP000712600">
    <property type="component" value="Unassembled WGS sequence"/>
</dbReference>